<feature type="compositionally biased region" description="Basic residues" evidence="1">
    <location>
        <begin position="512"/>
        <end position="522"/>
    </location>
</feature>
<proteinExistence type="predicted"/>
<feature type="compositionally biased region" description="Polar residues" evidence="1">
    <location>
        <begin position="131"/>
        <end position="159"/>
    </location>
</feature>
<feature type="compositionally biased region" description="Basic and acidic residues" evidence="1">
    <location>
        <begin position="1"/>
        <end position="11"/>
    </location>
</feature>
<evidence type="ECO:0000256" key="1">
    <source>
        <dbReference type="SAM" id="MobiDB-lite"/>
    </source>
</evidence>
<dbReference type="AlphaFoldDB" id="A0A194WBB3"/>
<dbReference type="Proteomes" id="UP000078559">
    <property type="component" value="Chromosome 10"/>
</dbReference>
<feature type="region of interest" description="Disordered" evidence="1">
    <location>
        <begin position="443"/>
        <end position="522"/>
    </location>
</feature>
<evidence type="ECO:0000313" key="3">
    <source>
        <dbReference type="EMBL" id="KUI73410.1"/>
    </source>
</evidence>
<protein>
    <recommendedName>
        <fullName evidence="2">DUF7924 domain-containing protein</fullName>
    </recommendedName>
</protein>
<feature type="domain" description="DUF7924" evidence="2">
    <location>
        <begin position="251"/>
        <end position="414"/>
    </location>
</feature>
<reference evidence="3" key="1">
    <citation type="submission" date="2014-12" db="EMBL/GenBank/DDBJ databases">
        <title>Genome Sequence of Valsa Canker Pathogens Uncovers a Specific Adaption of Colonization on Woody Bark.</title>
        <authorList>
            <person name="Yin Z."/>
            <person name="Liu H."/>
            <person name="Gao X."/>
            <person name="Li Z."/>
            <person name="Song N."/>
            <person name="Ke X."/>
            <person name="Dai Q."/>
            <person name="Wu Y."/>
            <person name="Sun Y."/>
            <person name="Xu J.-R."/>
            <person name="Kang Z.K."/>
            <person name="Wang L."/>
            <person name="Huang L."/>
        </authorList>
    </citation>
    <scope>NUCLEOTIDE SEQUENCE [LARGE SCALE GENOMIC DNA]</scope>
    <source>
        <strain evidence="3">03-8</strain>
    </source>
</reference>
<dbReference type="OrthoDB" id="5336565at2759"/>
<keyword evidence="4" id="KW-1185">Reference proteome</keyword>
<dbReference type="Pfam" id="PF25545">
    <property type="entry name" value="DUF7924"/>
    <property type="match status" value="1"/>
</dbReference>
<name>A0A194WBB3_CYTMA</name>
<dbReference type="EMBL" id="CM003107">
    <property type="protein sequence ID" value="KUI73410.1"/>
    <property type="molecule type" value="Genomic_DNA"/>
</dbReference>
<evidence type="ECO:0000313" key="4">
    <source>
        <dbReference type="Proteomes" id="UP000078559"/>
    </source>
</evidence>
<evidence type="ECO:0000259" key="2">
    <source>
        <dbReference type="Pfam" id="PF25545"/>
    </source>
</evidence>
<organism evidence="3 4">
    <name type="scientific">Cytospora mali</name>
    <name type="common">Apple Valsa canker fungus</name>
    <name type="synonym">Valsa mali</name>
    <dbReference type="NCBI Taxonomy" id="578113"/>
    <lineage>
        <taxon>Eukaryota</taxon>
        <taxon>Fungi</taxon>
        <taxon>Dikarya</taxon>
        <taxon>Ascomycota</taxon>
        <taxon>Pezizomycotina</taxon>
        <taxon>Sordariomycetes</taxon>
        <taxon>Sordariomycetidae</taxon>
        <taxon>Diaporthales</taxon>
        <taxon>Cytosporaceae</taxon>
        <taxon>Cytospora</taxon>
    </lineage>
</organism>
<gene>
    <name evidence="3" type="ORF">VM1G_08894</name>
</gene>
<feature type="region of interest" description="Disordered" evidence="1">
    <location>
        <begin position="1"/>
        <end position="41"/>
    </location>
</feature>
<accession>A0A194WBB3</accession>
<sequence>MATVQDPERQRTYKALQDSRPTKVRKTDLDPPLPTVHNNPLLSPHRTWRYPPEFWDRLSTVPLERDALEELDRRTCGRPPPSPPTGFASDHIRTSSTSTRDLARFSRHGGPDLQRLRGYPAPAIVLRDSRSATAMSSTSQSRVTKSTDPRTATKSGLTRTRKSISAYNRAFEQHLTDHGVYTTWNSQEPELDAIYAILAKRRTSLSPSRFSDNTFKAFRRTNAKAKDEKDVCKYILPAISGSWEDNYPSTEDMAFGNLEPLTDGTIAPPKPDIALGALPDQLNPIIRKELQHHIIPSTATDRVIAPNFFVEAKGPDGSTAVMLRQARYDGAIGARAMHSLQNYGVEELVYNGQPYTYSATYHNGTLQLYAHHITAPSTPHSRPEYHMTELAAYALNNKRETFVEGVTAFRNARDMAKQHRDTFIEAANSKHYTRLVSAYENLEHPSLPDSDDRQPSAAPCQLQQPDDQRDSSQDPQSSTAAIVYPPPSLTARLTVSLKRSRNSQSPPSDSHRPKKHRAQRTE</sequence>
<feature type="region of interest" description="Disordered" evidence="1">
    <location>
        <begin position="72"/>
        <end position="159"/>
    </location>
</feature>
<dbReference type="InterPro" id="IPR057684">
    <property type="entry name" value="DUF7924"/>
</dbReference>